<feature type="transmembrane region" description="Helical" evidence="1">
    <location>
        <begin position="20"/>
        <end position="41"/>
    </location>
</feature>
<dbReference type="RefSeq" id="WP_244096235.1">
    <property type="nucleotide sequence ID" value="NZ_JBBNFW010000102.1"/>
</dbReference>
<keyword evidence="1" id="KW-0812">Transmembrane</keyword>
<evidence type="ECO:0000256" key="1">
    <source>
        <dbReference type="SAM" id="Phobius"/>
    </source>
</evidence>
<dbReference type="Proteomes" id="UP001470752">
    <property type="component" value="Unassembled WGS sequence"/>
</dbReference>
<evidence type="ECO:0000313" key="4">
    <source>
        <dbReference type="Proteomes" id="UP001470752"/>
    </source>
</evidence>
<dbReference type="EMBL" id="JBBNFW010000102">
    <property type="protein sequence ID" value="MEQ2412030.1"/>
    <property type="molecule type" value="Genomic_DNA"/>
</dbReference>
<reference evidence="3 4" key="1">
    <citation type="submission" date="2024-04" db="EMBL/GenBank/DDBJ databases">
        <title>Human intestinal bacterial collection.</title>
        <authorList>
            <person name="Pauvert C."/>
            <person name="Hitch T.C.A."/>
            <person name="Clavel T."/>
        </authorList>
    </citation>
    <scope>NUCLEOTIDE SEQUENCE [LARGE SCALE GENOMIC DNA]</scope>
    <source>
        <strain evidence="3 4">CLA-AA-H161</strain>
    </source>
</reference>
<keyword evidence="1" id="KW-1133">Transmembrane helix</keyword>
<organism evidence="3 4">
    <name type="scientific">Blautia acetigignens</name>
    <dbReference type="NCBI Taxonomy" id="2981783"/>
    <lineage>
        <taxon>Bacteria</taxon>
        <taxon>Bacillati</taxon>
        <taxon>Bacillota</taxon>
        <taxon>Clostridia</taxon>
        <taxon>Lachnospirales</taxon>
        <taxon>Lachnospiraceae</taxon>
        <taxon>Blautia</taxon>
    </lineage>
</organism>
<evidence type="ECO:0000313" key="3">
    <source>
        <dbReference type="EMBL" id="MEQ2412030.1"/>
    </source>
</evidence>
<feature type="transmembrane region" description="Helical" evidence="1">
    <location>
        <begin position="47"/>
        <end position="69"/>
    </location>
</feature>
<accession>A0ABV1CJD8</accession>
<proteinExistence type="predicted"/>
<keyword evidence="1" id="KW-0472">Membrane</keyword>
<name>A0ABV1CJD8_9FIRM</name>
<evidence type="ECO:0000259" key="2">
    <source>
        <dbReference type="Pfam" id="PF01569"/>
    </source>
</evidence>
<comment type="caution">
    <text evidence="3">The sequence shown here is derived from an EMBL/GenBank/DDBJ whole genome shotgun (WGS) entry which is preliminary data.</text>
</comment>
<dbReference type="SUPFAM" id="SSF48317">
    <property type="entry name" value="Acid phosphatase/Vanadium-dependent haloperoxidase"/>
    <property type="match status" value="1"/>
</dbReference>
<dbReference type="Gene3D" id="1.20.144.10">
    <property type="entry name" value="Phosphatidic acid phosphatase type 2/haloperoxidase"/>
    <property type="match status" value="1"/>
</dbReference>
<dbReference type="InterPro" id="IPR000326">
    <property type="entry name" value="PAP2/HPO"/>
</dbReference>
<dbReference type="Pfam" id="PF01569">
    <property type="entry name" value="PAP2"/>
    <property type="match status" value="1"/>
</dbReference>
<feature type="domain" description="Phosphatidic acid phosphatase type 2/haloperoxidase" evidence="2">
    <location>
        <begin position="6"/>
        <end position="64"/>
    </location>
</feature>
<protein>
    <submittedName>
        <fullName evidence="3">Phosphatase PAP2 family protein</fullName>
    </submittedName>
</protein>
<keyword evidence="4" id="KW-1185">Reference proteome</keyword>
<dbReference type="InterPro" id="IPR036938">
    <property type="entry name" value="PAP2/HPO_sf"/>
</dbReference>
<gene>
    <name evidence="3" type="ORF">AAAX94_03125</name>
</gene>
<sequence length="72" mass="8221">MPTLVYQVNRRSTNLLLRRFVCVMSIIFSTFMVIGRLVAGVHWFTDIVGAVILSTGLYCLYKAMVLLFCDDK</sequence>